<reference evidence="5" key="2">
    <citation type="submission" date="2023-01" db="EMBL/GenBank/DDBJ databases">
        <title>Draft genome sequence of Maritalea porphyrae strain NBRC 107169.</title>
        <authorList>
            <person name="Sun Q."/>
            <person name="Mori K."/>
        </authorList>
    </citation>
    <scope>NUCLEOTIDE SEQUENCE</scope>
    <source>
        <strain evidence="5">NBRC 107169</strain>
    </source>
</reference>
<protein>
    <recommendedName>
        <fullName evidence="4">TNase-like domain-containing protein</fullName>
    </recommendedName>
</protein>
<proteinExistence type="predicted"/>
<dbReference type="InterPro" id="IPR016071">
    <property type="entry name" value="Staphylococal_nuclease_OB-fold"/>
</dbReference>
<keyword evidence="6" id="KW-1185">Reference proteome</keyword>
<dbReference type="Proteomes" id="UP001161405">
    <property type="component" value="Unassembled WGS sequence"/>
</dbReference>
<evidence type="ECO:0000256" key="2">
    <source>
        <dbReference type="ARBA" id="ARBA00022759"/>
    </source>
</evidence>
<feature type="domain" description="TNase-like" evidence="4">
    <location>
        <begin position="32"/>
        <end position="165"/>
    </location>
</feature>
<gene>
    <name evidence="5" type="ORF">GCM10007879_07780</name>
</gene>
<dbReference type="PROSITE" id="PS50830">
    <property type="entry name" value="TNASE_3"/>
    <property type="match status" value="1"/>
</dbReference>
<evidence type="ECO:0000256" key="3">
    <source>
        <dbReference type="ARBA" id="ARBA00022801"/>
    </source>
</evidence>
<dbReference type="PANTHER" id="PTHR12302:SF3">
    <property type="entry name" value="SERINE_THREONINE-PROTEIN KINASE 31"/>
    <property type="match status" value="1"/>
</dbReference>
<dbReference type="Gene3D" id="2.40.50.90">
    <property type="match status" value="1"/>
</dbReference>
<accession>A0ABQ5UQ26</accession>
<dbReference type="PANTHER" id="PTHR12302">
    <property type="entry name" value="EBNA2 BINDING PROTEIN P100"/>
    <property type="match status" value="1"/>
</dbReference>
<dbReference type="SMART" id="SM00318">
    <property type="entry name" value="SNc"/>
    <property type="match status" value="1"/>
</dbReference>
<sequence length="270" mass="30779">MVSISSKFLAAVLVSVTTFFGGAVYACETLKPGPKGRVVEVTDGDTVLLDNGDKIRLIGMQAPKLPLGRVGFEKWPLADEAQAFLYDFAMGENVRIYYGGARKDRHGRVLGHMFIDDDKSKWAQRAVIEAGLARVYSFSDNRHCLDELMVAERQARADRLNIWQHEYYKLRDAHKPQQLEKRQGHYELVEGRIFGVGDTAHRVYLNFGRDWKTDFTAVIDRRAVKHFDEAGIDLNKLDDAFVRIRGWIDINDGPRIDVTHPEQIEILAFK</sequence>
<dbReference type="Pfam" id="PF00565">
    <property type="entry name" value="SNase"/>
    <property type="match status" value="1"/>
</dbReference>
<dbReference type="EMBL" id="BSNI01000002">
    <property type="protein sequence ID" value="GLQ16529.1"/>
    <property type="molecule type" value="Genomic_DNA"/>
</dbReference>
<evidence type="ECO:0000256" key="1">
    <source>
        <dbReference type="ARBA" id="ARBA00022722"/>
    </source>
</evidence>
<dbReference type="InterPro" id="IPR035437">
    <property type="entry name" value="SNase_OB-fold_sf"/>
</dbReference>
<evidence type="ECO:0000313" key="5">
    <source>
        <dbReference type="EMBL" id="GLQ16529.1"/>
    </source>
</evidence>
<comment type="caution">
    <text evidence="5">The sequence shown here is derived from an EMBL/GenBank/DDBJ whole genome shotgun (WGS) entry which is preliminary data.</text>
</comment>
<evidence type="ECO:0000313" key="6">
    <source>
        <dbReference type="Proteomes" id="UP001161405"/>
    </source>
</evidence>
<keyword evidence="1" id="KW-0540">Nuclease</keyword>
<dbReference type="PROSITE" id="PS51257">
    <property type="entry name" value="PROKAR_LIPOPROTEIN"/>
    <property type="match status" value="1"/>
</dbReference>
<name>A0ABQ5UQ26_9HYPH</name>
<dbReference type="SUPFAM" id="SSF50199">
    <property type="entry name" value="Staphylococcal nuclease"/>
    <property type="match status" value="1"/>
</dbReference>
<evidence type="ECO:0000259" key="4">
    <source>
        <dbReference type="PROSITE" id="PS50830"/>
    </source>
</evidence>
<organism evidence="5 6">
    <name type="scientific">Maritalea porphyrae</name>
    <dbReference type="NCBI Taxonomy" id="880732"/>
    <lineage>
        <taxon>Bacteria</taxon>
        <taxon>Pseudomonadati</taxon>
        <taxon>Pseudomonadota</taxon>
        <taxon>Alphaproteobacteria</taxon>
        <taxon>Hyphomicrobiales</taxon>
        <taxon>Devosiaceae</taxon>
        <taxon>Maritalea</taxon>
    </lineage>
</organism>
<keyword evidence="2" id="KW-0255">Endonuclease</keyword>
<keyword evidence="3" id="KW-0378">Hydrolase</keyword>
<reference evidence="5" key="1">
    <citation type="journal article" date="2014" name="Int. J. Syst. Evol. Microbiol.">
        <title>Complete genome of a new Firmicutes species belonging to the dominant human colonic microbiota ('Ruminococcus bicirculans') reveals two chromosomes and a selective capacity to utilize plant glucans.</title>
        <authorList>
            <consortium name="NISC Comparative Sequencing Program"/>
            <person name="Wegmann U."/>
            <person name="Louis P."/>
            <person name="Goesmann A."/>
            <person name="Henrissat B."/>
            <person name="Duncan S.H."/>
            <person name="Flint H.J."/>
        </authorList>
    </citation>
    <scope>NUCLEOTIDE SEQUENCE</scope>
    <source>
        <strain evidence="5">NBRC 107169</strain>
    </source>
</reference>